<keyword evidence="1" id="KW-0175">Coiled coil</keyword>
<protein>
    <submittedName>
        <fullName evidence="2">Uncharacterized protein</fullName>
    </submittedName>
</protein>
<evidence type="ECO:0000256" key="1">
    <source>
        <dbReference type="SAM" id="Coils"/>
    </source>
</evidence>
<accession>A0A916TUC3</accession>
<feature type="coiled-coil region" evidence="1">
    <location>
        <begin position="174"/>
        <end position="201"/>
    </location>
</feature>
<evidence type="ECO:0000313" key="3">
    <source>
        <dbReference type="Proteomes" id="UP000608154"/>
    </source>
</evidence>
<organism evidence="2 3">
    <name type="scientific">Novosphingobium endophyticum</name>
    <dbReference type="NCBI Taxonomy" id="1955250"/>
    <lineage>
        <taxon>Bacteria</taxon>
        <taxon>Pseudomonadati</taxon>
        <taxon>Pseudomonadota</taxon>
        <taxon>Alphaproteobacteria</taxon>
        <taxon>Sphingomonadales</taxon>
        <taxon>Sphingomonadaceae</taxon>
        <taxon>Novosphingobium</taxon>
    </lineage>
</organism>
<dbReference type="RefSeq" id="WP_188772510.1">
    <property type="nucleotide sequence ID" value="NZ_BMHK01000027.1"/>
</dbReference>
<comment type="caution">
    <text evidence="2">The sequence shown here is derived from an EMBL/GenBank/DDBJ whole genome shotgun (WGS) entry which is preliminary data.</text>
</comment>
<reference evidence="2" key="1">
    <citation type="journal article" date="2014" name="Int. J. Syst. Evol. Microbiol.">
        <title>Complete genome sequence of Corynebacterium casei LMG S-19264T (=DSM 44701T), isolated from a smear-ripened cheese.</title>
        <authorList>
            <consortium name="US DOE Joint Genome Institute (JGI-PGF)"/>
            <person name="Walter F."/>
            <person name="Albersmeier A."/>
            <person name="Kalinowski J."/>
            <person name="Ruckert C."/>
        </authorList>
    </citation>
    <scope>NUCLEOTIDE SEQUENCE</scope>
    <source>
        <strain evidence="2">CGMCC 1.15095</strain>
    </source>
</reference>
<sequence>MALNDVLIDGMKIVGGGLVASTVTLWVNGRRSEREVTRTARALATRLVPIFEAYARTCAEIRGIHLASEREDPYDFSGVQHVPELQELPVDEQGWRAIDGDLGARAQTFHMHVYSCRQLVKATAEYGDADDIEVAVETQATELGAMAWSIGCDLRDRYDLPPAPPDWKYMQHFLEEEARLAKQLEERRAEMRELNSILEEEGIEPNLV</sequence>
<evidence type="ECO:0000313" key="2">
    <source>
        <dbReference type="EMBL" id="GGC10403.1"/>
    </source>
</evidence>
<proteinExistence type="predicted"/>
<reference evidence="2" key="2">
    <citation type="submission" date="2020-09" db="EMBL/GenBank/DDBJ databases">
        <authorList>
            <person name="Sun Q."/>
            <person name="Zhou Y."/>
        </authorList>
    </citation>
    <scope>NUCLEOTIDE SEQUENCE</scope>
    <source>
        <strain evidence="2">CGMCC 1.15095</strain>
    </source>
</reference>
<keyword evidence="3" id="KW-1185">Reference proteome</keyword>
<dbReference type="EMBL" id="BMHK01000027">
    <property type="protein sequence ID" value="GGC10403.1"/>
    <property type="molecule type" value="Genomic_DNA"/>
</dbReference>
<dbReference type="AlphaFoldDB" id="A0A916TUC3"/>
<gene>
    <name evidence="2" type="ORF">GCM10011494_31360</name>
</gene>
<name>A0A916TUC3_9SPHN</name>
<dbReference type="Proteomes" id="UP000608154">
    <property type="component" value="Unassembled WGS sequence"/>
</dbReference>